<dbReference type="PANTHER" id="PTHR15629">
    <property type="entry name" value="SH3YL1 PROTEIN"/>
    <property type="match status" value="1"/>
</dbReference>
<dbReference type="InterPro" id="IPR007461">
    <property type="entry name" value="Ysc84_actin-binding"/>
</dbReference>
<proteinExistence type="predicted"/>
<gene>
    <name evidence="3" type="ORF">METZ01_LOCUS300412</name>
</gene>
<evidence type="ECO:0000256" key="1">
    <source>
        <dbReference type="SAM" id="MobiDB-lite"/>
    </source>
</evidence>
<evidence type="ECO:0000259" key="2">
    <source>
        <dbReference type="Pfam" id="PF04366"/>
    </source>
</evidence>
<sequence>MRLRQIIFTFVVSVFAASVCYADSKEETRVLDSADVVDQLLRIPEQGVPTRLFSSAFGVAVIPRVLKVGFGLGARFGRGVVVVRQPDNTWSNPVFIKLTGGSLGLQAGAQSTDIVLVFKTRASIDGITSGKLTLGADAAVAAGPIGRFAGAATDWTFSSEVYSYSRSRGLFAGLALQGAGITMDRPANAAFYGSAEITPEAIFASSGNAAPAAANTFIQVLTAQTNGLPIGPSASANATPNRYPGSQNKNLPEVRTFGMNTNPDDNLRN</sequence>
<name>A0A382MGC5_9ZZZZ</name>
<dbReference type="EMBL" id="UINC01093269">
    <property type="protein sequence ID" value="SVC47558.1"/>
    <property type="molecule type" value="Genomic_DNA"/>
</dbReference>
<dbReference type="AlphaFoldDB" id="A0A382MGC5"/>
<dbReference type="CDD" id="cd11524">
    <property type="entry name" value="SYLF"/>
    <property type="match status" value="1"/>
</dbReference>
<dbReference type="Pfam" id="PF04366">
    <property type="entry name" value="Ysc84"/>
    <property type="match status" value="1"/>
</dbReference>
<organism evidence="3">
    <name type="scientific">marine metagenome</name>
    <dbReference type="NCBI Taxonomy" id="408172"/>
    <lineage>
        <taxon>unclassified sequences</taxon>
        <taxon>metagenomes</taxon>
        <taxon>ecological metagenomes</taxon>
    </lineage>
</organism>
<feature type="domain" description="Ysc84 actin-binding" evidence="2">
    <location>
        <begin position="99"/>
        <end position="223"/>
    </location>
</feature>
<feature type="compositionally biased region" description="Polar residues" evidence="1">
    <location>
        <begin position="258"/>
        <end position="269"/>
    </location>
</feature>
<dbReference type="InterPro" id="IPR051702">
    <property type="entry name" value="SH3_domain_YSC84-like"/>
</dbReference>
<evidence type="ECO:0000313" key="3">
    <source>
        <dbReference type="EMBL" id="SVC47558.1"/>
    </source>
</evidence>
<reference evidence="3" key="1">
    <citation type="submission" date="2018-05" db="EMBL/GenBank/DDBJ databases">
        <authorList>
            <person name="Lanie J.A."/>
            <person name="Ng W.-L."/>
            <person name="Kazmierczak K.M."/>
            <person name="Andrzejewski T.M."/>
            <person name="Davidsen T.M."/>
            <person name="Wayne K.J."/>
            <person name="Tettelin H."/>
            <person name="Glass J.I."/>
            <person name="Rusch D."/>
            <person name="Podicherti R."/>
            <person name="Tsui H.-C.T."/>
            <person name="Winkler M.E."/>
        </authorList>
    </citation>
    <scope>NUCLEOTIDE SEQUENCE</scope>
</reference>
<accession>A0A382MGC5</accession>
<dbReference type="PANTHER" id="PTHR15629:SF2">
    <property type="entry name" value="SH3 DOMAIN-CONTAINING YSC84-LIKE PROTEIN 1"/>
    <property type="match status" value="1"/>
</dbReference>
<feature type="region of interest" description="Disordered" evidence="1">
    <location>
        <begin position="231"/>
        <end position="269"/>
    </location>
</feature>
<feature type="compositionally biased region" description="Polar residues" evidence="1">
    <location>
        <begin position="234"/>
        <end position="250"/>
    </location>
</feature>
<protein>
    <recommendedName>
        <fullName evidence="2">Ysc84 actin-binding domain-containing protein</fullName>
    </recommendedName>
</protein>
<dbReference type="GO" id="GO:0035091">
    <property type="term" value="F:phosphatidylinositol binding"/>
    <property type="evidence" value="ECO:0007669"/>
    <property type="project" value="TreeGrafter"/>
</dbReference>